<dbReference type="SUPFAM" id="SSF54211">
    <property type="entry name" value="Ribosomal protein S5 domain 2-like"/>
    <property type="match status" value="1"/>
</dbReference>
<evidence type="ECO:0000256" key="1">
    <source>
        <dbReference type="ARBA" id="ARBA00005015"/>
    </source>
</evidence>
<comment type="catalytic activity">
    <reaction evidence="11 13">
        <text>L-homoserine + ATP = O-phospho-L-homoserine + ADP + H(+)</text>
        <dbReference type="Rhea" id="RHEA:13985"/>
        <dbReference type="ChEBI" id="CHEBI:15378"/>
        <dbReference type="ChEBI" id="CHEBI:30616"/>
        <dbReference type="ChEBI" id="CHEBI:57476"/>
        <dbReference type="ChEBI" id="CHEBI:57590"/>
        <dbReference type="ChEBI" id="CHEBI:456216"/>
        <dbReference type="EC" id="2.7.1.39"/>
    </reaction>
</comment>
<dbReference type="GO" id="GO:0009088">
    <property type="term" value="P:threonine biosynthetic process"/>
    <property type="evidence" value="ECO:0007669"/>
    <property type="project" value="UniProtKB-UniRule"/>
</dbReference>
<comment type="pathway">
    <text evidence="1 13">Amino-acid biosynthesis; L-threonine biosynthesis; L-threonine from L-aspartate: step 4/5.</text>
</comment>
<evidence type="ECO:0000256" key="9">
    <source>
        <dbReference type="ARBA" id="ARBA00022777"/>
    </source>
</evidence>
<evidence type="ECO:0000313" key="17">
    <source>
        <dbReference type="Proteomes" id="UP000622860"/>
    </source>
</evidence>
<reference evidence="16" key="1">
    <citation type="journal article" date="2014" name="Int. J. Syst. Evol. Microbiol.">
        <title>Complete genome sequence of Corynebacterium casei LMG S-19264T (=DSM 44701T), isolated from a smear-ripened cheese.</title>
        <authorList>
            <consortium name="US DOE Joint Genome Institute (JGI-PGF)"/>
            <person name="Walter F."/>
            <person name="Albersmeier A."/>
            <person name="Kalinowski J."/>
            <person name="Ruckert C."/>
        </authorList>
    </citation>
    <scope>NUCLEOTIDE SEQUENCE</scope>
    <source>
        <strain evidence="16">CGMCC 1.12754</strain>
    </source>
</reference>
<dbReference type="InterPro" id="IPR000870">
    <property type="entry name" value="Homoserine_kinase"/>
</dbReference>
<keyword evidence="13" id="KW-0963">Cytoplasm</keyword>
<dbReference type="InterPro" id="IPR006204">
    <property type="entry name" value="GHMP_kinase_N_dom"/>
</dbReference>
<evidence type="ECO:0000256" key="10">
    <source>
        <dbReference type="ARBA" id="ARBA00022840"/>
    </source>
</evidence>
<keyword evidence="6 13" id="KW-0808">Transferase</keyword>
<evidence type="ECO:0000256" key="13">
    <source>
        <dbReference type="HAMAP-Rule" id="MF_00384"/>
    </source>
</evidence>
<keyword evidence="10 13" id="KW-0067">ATP-binding</keyword>
<dbReference type="Gene3D" id="3.30.70.890">
    <property type="entry name" value="GHMP kinase, C-terminal domain"/>
    <property type="match status" value="1"/>
</dbReference>
<keyword evidence="5 13" id="KW-0028">Amino-acid biosynthesis</keyword>
<dbReference type="InterPro" id="IPR006203">
    <property type="entry name" value="GHMP_knse_ATP-bd_CS"/>
</dbReference>
<dbReference type="PANTHER" id="PTHR20861:SF1">
    <property type="entry name" value="HOMOSERINE KINASE"/>
    <property type="match status" value="1"/>
</dbReference>
<reference evidence="16" key="2">
    <citation type="submission" date="2020-09" db="EMBL/GenBank/DDBJ databases">
        <authorList>
            <person name="Sun Q."/>
            <person name="Zhou Y."/>
        </authorList>
    </citation>
    <scope>NUCLEOTIDE SEQUENCE</scope>
    <source>
        <strain evidence="16">CGMCC 1.12754</strain>
    </source>
</reference>
<dbReference type="RefSeq" id="WP_188455957.1">
    <property type="nucleotide sequence ID" value="NZ_BMFR01000012.1"/>
</dbReference>
<dbReference type="GO" id="GO:0005524">
    <property type="term" value="F:ATP binding"/>
    <property type="evidence" value="ECO:0007669"/>
    <property type="project" value="UniProtKB-UniRule"/>
</dbReference>
<dbReference type="PANTHER" id="PTHR20861">
    <property type="entry name" value="HOMOSERINE/4-DIPHOSPHOCYTIDYL-2-C-METHYL-D-ERYTHRITOL KINASE"/>
    <property type="match status" value="1"/>
</dbReference>
<comment type="function">
    <text evidence="12 13">Catalyzes the ATP-dependent phosphorylation of L-homoserine to L-homoserine phosphate.</text>
</comment>
<evidence type="ECO:0000256" key="4">
    <source>
        <dbReference type="ARBA" id="ARBA00017858"/>
    </source>
</evidence>
<comment type="subcellular location">
    <subcellularLocation>
        <location evidence="13">Cytoplasm</location>
    </subcellularLocation>
</comment>
<dbReference type="Proteomes" id="UP000622860">
    <property type="component" value="Unassembled WGS sequence"/>
</dbReference>
<dbReference type="AlphaFoldDB" id="A0A917M6J5"/>
<evidence type="ECO:0000256" key="8">
    <source>
        <dbReference type="ARBA" id="ARBA00022741"/>
    </source>
</evidence>
<dbReference type="EMBL" id="BMFR01000012">
    <property type="protein sequence ID" value="GGG80614.1"/>
    <property type="molecule type" value="Genomic_DNA"/>
</dbReference>
<dbReference type="PIRSF" id="PIRSF000676">
    <property type="entry name" value="Homoser_kin"/>
    <property type="match status" value="1"/>
</dbReference>
<dbReference type="InterPro" id="IPR020568">
    <property type="entry name" value="Ribosomal_Su5_D2-typ_SF"/>
</dbReference>
<name>A0A917M6J5_9BACI</name>
<evidence type="ECO:0000313" key="16">
    <source>
        <dbReference type="EMBL" id="GGG80614.1"/>
    </source>
</evidence>
<dbReference type="EC" id="2.7.1.39" evidence="3 13"/>
<dbReference type="GO" id="GO:0005737">
    <property type="term" value="C:cytoplasm"/>
    <property type="evidence" value="ECO:0007669"/>
    <property type="project" value="UniProtKB-SubCell"/>
</dbReference>
<dbReference type="NCBIfam" id="TIGR00191">
    <property type="entry name" value="thrB"/>
    <property type="match status" value="1"/>
</dbReference>
<evidence type="ECO:0000256" key="7">
    <source>
        <dbReference type="ARBA" id="ARBA00022697"/>
    </source>
</evidence>
<dbReference type="PRINTS" id="PR00958">
    <property type="entry name" value="HOMSERKINASE"/>
</dbReference>
<dbReference type="PROSITE" id="PS00627">
    <property type="entry name" value="GHMP_KINASES_ATP"/>
    <property type="match status" value="1"/>
</dbReference>
<evidence type="ECO:0000259" key="14">
    <source>
        <dbReference type="Pfam" id="PF00288"/>
    </source>
</evidence>
<gene>
    <name evidence="13 16" type="primary">thrB</name>
    <name evidence="16" type="ORF">GCM10011398_27520</name>
</gene>
<sequence>MVGFKLSLPASSANIGPGFDSAGIALNRYLTLQVFENDKWEFEHNSHLLPSFTDYKDHFIYQIAKRLADRHNKSLPACRVKIDSEIPLARGLGSSASAVIAGIELANQLCCLSLTPEDKLAFGTEIEGHPDNVAAVLFGGFVITVKTPKNEIDYFQLPALNLDIVVYIPTFELKTEDARKVLPKSYSRKEAATASGISNLVMASLISGNFELAGRMMEQDLFHEPYRAELIPNYQFIKQAAKNAGAYGTVISGAGPTMISIVPKGTGETTANHIQSLLPDYQVEALMVDTNGLQIKLAAE</sequence>
<evidence type="ECO:0000256" key="12">
    <source>
        <dbReference type="ARBA" id="ARBA00049954"/>
    </source>
</evidence>
<feature type="binding site" evidence="13">
    <location>
        <begin position="87"/>
        <end position="97"/>
    </location>
    <ligand>
        <name>ATP</name>
        <dbReference type="ChEBI" id="CHEBI:30616"/>
    </ligand>
</feature>
<protein>
    <recommendedName>
        <fullName evidence="4 13">Homoserine kinase</fullName>
        <shortName evidence="13">HK</shortName>
        <shortName evidence="13">HSK</shortName>
        <ecNumber evidence="3 13">2.7.1.39</ecNumber>
    </recommendedName>
</protein>
<comment type="similarity">
    <text evidence="2 13">Belongs to the GHMP kinase family. Homoserine kinase subfamily.</text>
</comment>
<keyword evidence="8 13" id="KW-0547">Nucleotide-binding</keyword>
<keyword evidence="17" id="KW-1185">Reference proteome</keyword>
<dbReference type="Pfam" id="PF08544">
    <property type="entry name" value="GHMP_kinases_C"/>
    <property type="match status" value="1"/>
</dbReference>
<dbReference type="InterPro" id="IPR014721">
    <property type="entry name" value="Ribsml_uS5_D2-typ_fold_subgr"/>
</dbReference>
<feature type="domain" description="GHMP kinase C-terminal" evidence="15">
    <location>
        <begin position="202"/>
        <end position="275"/>
    </location>
</feature>
<dbReference type="HAMAP" id="MF_00384">
    <property type="entry name" value="Homoser_kinase"/>
    <property type="match status" value="1"/>
</dbReference>
<evidence type="ECO:0000256" key="11">
    <source>
        <dbReference type="ARBA" id="ARBA00049375"/>
    </source>
</evidence>
<keyword evidence="9 13" id="KW-0418">Kinase</keyword>
<dbReference type="InterPro" id="IPR036554">
    <property type="entry name" value="GHMP_kinase_C_sf"/>
</dbReference>
<dbReference type="Gene3D" id="3.30.230.10">
    <property type="match status" value="1"/>
</dbReference>
<organism evidence="16 17">
    <name type="scientific">Virgibacillus oceani</name>
    <dbReference type="NCBI Taxonomy" id="1479511"/>
    <lineage>
        <taxon>Bacteria</taxon>
        <taxon>Bacillati</taxon>
        <taxon>Bacillota</taxon>
        <taxon>Bacilli</taxon>
        <taxon>Bacillales</taxon>
        <taxon>Bacillaceae</taxon>
        <taxon>Virgibacillus</taxon>
    </lineage>
</organism>
<accession>A0A917M6J5</accession>
<feature type="domain" description="GHMP kinase N-terminal" evidence="14">
    <location>
        <begin position="59"/>
        <end position="140"/>
    </location>
</feature>
<proteinExistence type="inferred from homology"/>
<dbReference type="InterPro" id="IPR013750">
    <property type="entry name" value="GHMP_kinase_C_dom"/>
</dbReference>
<dbReference type="SUPFAM" id="SSF55060">
    <property type="entry name" value="GHMP Kinase, C-terminal domain"/>
    <property type="match status" value="1"/>
</dbReference>
<evidence type="ECO:0000256" key="5">
    <source>
        <dbReference type="ARBA" id="ARBA00022605"/>
    </source>
</evidence>
<dbReference type="Pfam" id="PF00288">
    <property type="entry name" value="GHMP_kinases_N"/>
    <property type="match status" value="1"/>
</dbReference>
<evidence type="ECO:0000259" key="15">
    <source>
        <dbReference type="Pfam" id="PF08544"/>
    </source>
</evidence>
<keyword evidence="7 13" id="KW-0791">Threonine biosynthesis</keyword>
<comment type="caution">
    <text evidence="16">The sequence shown here is derived from an EMBL/GenBank/DDBJ whole genome shotgun (WGS) entry which is preliminary data.</text>
</comment>
<evidence type="ECO:0000256" key="3">
    <source>
        <dbReference type="ARBA" id="ARBA00012078"/>
    </source>
</evidence>
<evidence type="ECO:0000256" key="2">
    <source>
        <dbReference type="ARBA" id="ARBA00007370"/>
    </source>
</evidence>
<dbReference type="GO" id="GO:0004413">
    <property type="term" value="F:homoserine kinase activity"/>
    <property type="evidence" value="ECO:0007669"/>
    <property type="project" value="UniProtKB-UniRule"/>
</dbReference>
<evidence type="ECO:0000256" key="6">
    <source>
        <dbReference type="ARBA" id="ARBA00022679"/>
    </source>
</evidence>